<comment type="caution">
    <text evidence="2">The sequence shown here is derived from an EMBL/GenBank/DDBJ whole genome shotgun (WGS) entry which is preliminary data.</text>
</comment>
<sequence length="40" mass="4548">MERTHAPRTEPSPPPTRRVIATGWVRRAPSTVTHEEARRG</sequence>
<evidence type="ECO:0000313" key="3">
    <source>
        <dbReference type="Proteomes" id="UP000642014"/>
    </source>
</evidence>
<dbReference type="RefSeq" id="WP_260321832.1">
    <property type="nucleotide sequence ID" value="NZ_BMSJ01000009.1"/>
</dbReference>
<name>A0AAV4KSJ1_9ACTN</name>
<proteinExistence type="predicted"/>
<dbReference type="AlphaFoldDB" id="A0AAV4KSJ1"/>
<protein>
    <submittedName>
        <fullName evidence="2">Uncharacterized protein</fullName>
    </submittedName>
</protein>
<evidence type="ECO:0000313" key="2">
    <source>
        <dbReference type="EMBL" id="GGR37826.1"/>
    </source>
</evidence>
<accession>A0AAV4KSJ1</accession>
<dbReference type="EMBL" id="BMSJ01000009">
    <property type="protein sequence ID" value="GGR37826.1"/>
    <property type="molecule type" value="Genomic_DNA"/>
</dbReference>
<gene>
    <name evidence="2" type="ORF">GCM10010497_45870</name>
</gene>
<organism evidence="2 3">
    <name type="scientific">Streptomyces cinereoruber</name>
    <dbReference type="NCBI Taxonomy" id="67260"/>
    <lineage>
        <taxon>Bacteria</taxon>
        <taxon>Bacillati</taxon>
        <taxon>Actinomycetota</taxon>
        <taxon>Actinomycetes</taxon>
        <taxon>Kitasatosporales</taxon>
        <taxon>Streptomycetaceae</taxon>
        <taxon>Streptomyces</taxon>
    </lineage>
</organism>
<feature type="region of interest" description="Disordered" evidence="1">
    <location>
        <begin position="1"/>
        <end position="40"/>
    </location>
</feature>
<dbReference type="Proteomes" id="UP000642014">
    <property type="component" value="Unassembled WGS sequence"/>
</dbReference>
<reference evidence="2 3" key="1">
    <citation type="journal article" date="2014" name="Int. J. Syst. Evol. Microbiol.">
        <title>Complete genome sequence of Corynebacterium casei LMG S-19264T (=DSM 44701T), isolated from a smear-ripened cheese.</title>
        <authorList>
            <consortium name="US DOE Joint Genome Institute (JGI-PGF)"/>
            <person name="Walter F."/>
            <person name="Albersmeier A."/>
            <person name="Kalinowski J."/>
            <person name="Ruckert C."/>
        </authorList>
    </citation>
    <scope>NUCLEOTIDE SEQUENCE [LARGE SCALE GENOMIC DNA]</scope>
    <source>
        <strain evidence="2 3">JCM 4205</strain>
    </source>
</reference>
<evidence type="ECO:0000256" key="1">
    <source>
        <dbReference type="SAM" id="MobiDB-lite"/>
    </source>
</evidence>
<dbReference type="GeneID" id="95458931"/>